<dbReference type="PANTHER" id="PTHR15394">
    <property type="entry name" value="SERINE HYDROLASE RBBP9"/>
    <property type="match status" value="1"/>
</dbReference>
<organism evidence="1 2">
    <name type="scientific">Candidatus Roizmanbacteria bacterium RIFCSPHIGHO2_01_FULL_39_12b</name>
    <dbReference type="NCBI Taxonomy" id="1802030"/>
    <lineage>
        <taxon>Bacteria</taxon>
        <taxon>Candidatus Roizmaniibacteriota</taxon>
    </lineage>
</organism>
<dbReference type="Gene3D" id="3.40.50.1820">
    <property type="entry name" value="alpha/beta hydrolase"/>
    <property type="match status" value="1"/>
</dbReference>
<proteinExistence type="predicted"/>
<evidence type="ECO:0008006" key="3">
    <source>
        <dbReference type="Google" id="ProtNLM"/>
    </source>
</evidence>
<evidence type="ECO:0000313" key="2">
    <source>
        <dbReference type="Proteomes" id="UP000178372"/>
    </source>
</evidence>
<dbReference type="Pfam" id="PF06821">
    <property type="entry name" value="Ser_hydrolase"/>
    <property type="match status" value="1"/>
</dbReference>
<dbReference type="EMBL" id="MFZF01000033">
    <property type="protein sequence ID" value="OGK15240.1"/>
    <property type="molecule type" value="Genomic_DNA"/>
</dbReference>
<dbReference type="AlphaFoldDB" id="A0A1F7G8N7"/>
<reference evidence="1 2" key="1">
    <citation type="journal article" date="2016" name="Nat. Commun.">
        <title>Thousands of microbial genomes shed light on interconnected biogeochemical processes in an aquifer system.</title>
        <authorList>
            <person name="Anantharaman K."/>
            <person name="Brown C.T."/>
            <person name="Hug L.A."/>
            <person name="Sharon I."/>
            <person name="Castelle C.J."/>
            <person name="Probst A.J."/>
            <person name="Thomas B.C."/>
            <person name="Singh A."/>
            <person name="Wilkins M.J."/>
            <person name="Karaoz U."/>
            <person name="Brodie E.L."/>
            <person name="Williams K.H."/>
            <person name="Hubbard S.S."/>
            <person name="Banfield J.F."/>
        </authorList>
    </citation>
    <scope>NUCLEOTIDE SEQUENCE [LARGE SCALE GENOMIC DNA]</scope>
</reference>
<name>A0A1F7G8N7_9BACT</name>
<dbReference type="InterPro" id="IPR010662">
    <property type="entry name" value="RBBP9/YdeN"/>
</dbReference>
<comment type="caution">
    <text evidence="1">The sequence shown here is derived from an EMBL/GenBank/DDBJ whole genome shotgun (WGS) entry which is preliminary data.</text>
</comment>
<dbReference type="InterPro" id="IPR029058">
    <property type="entry name" value="AB_hydrolase_fold"/>
</dbReference>
<accession>A0A1F7G8N7</accession>
<gene>
    <name evidence="1" type="ORF">A2690_00515</name>
</gene>
<dbReference type="SUPFAM" id="SSF53474">
    <property type="entry name" value="alpha/beta-Hydrolases"/>
    <property type="match status" value="1"/>
</dbReference>
<sequence length="175" mass="20818">MKALILHAWYEKPENNWYSWLKQELEKRRYQVYLPELPTMDTDLPDMKKQLDFIKNLLTINRNMIIFGHSIGCLLAMRLAEKYLFKKMFLISGWDFNDLTKEHRLFWPNALDHEKIKKNVSEIYCISSDNDPYCTYFINEQMSKRLGGKSVLIKGAGHFTDTFGIKEIPQLLQYV</sequence>
<dbReference type="Proteomes" id="UP000178372">
    <property type="component" value="Unassembled WGS sequence"/>
</dbReference>
<dbReference type="GO" id="GO:0016787">
    <property type="term" value="F:hydrolase activity"/>
    <property type="evidence" value="ECO:0007669"/>
    <property type="project" value="InterPro"/>
</dbReference>
<protein>
    <recommendedName>
        <fullName evidence="3">Alpha/beta hydrolase</fullName>
    </recommendedName>
</protein>
<evidence type="ECO:0000313" key="1">
    <source>
        <dbReference type="EMBL" id="OGK15240.1"/>
    </source>
</evidence>
<dbReference type="PANTHER" id="PTHR15394:SF3">
    <property type="entry name" value="SERINE HYDROLASE RBBP9"/>
    <property type="match status" value="1"/>
</dbReference>